<feature type="modified residue" description="N6-(pyridoxal phosphate)lysine" evidence="3">
    <location>
        <position position="205"/>
    </location>
</feature>
<accession>A0A316FG65</accession>
<dbReference type="Pfam" id="PF01053">
    <property type="entry name" value="Cys_Met_Meta_PP"/>
    <property type="match status" value="1"/>
</dbReference>
<evidence type="ECO:0000256" key="2">
    <source>
        <dbReference type="ARBA" id="ARBA00022898"/>
    </source>
</evidence>
<dbReference type="GO" id="GO:0019346">
    <property type="term" value="P:transsulfuration"/>
    <property type="evidence" value="ECO:0007669"/>
    <property type="project" value="InterPro"/>
</dbReference>
<gene>
    <name evidence="6" type="ORF">C8D97_110136</name>
</gene>
<dbReference type="SUPFAM" id="SSF53383">
    <property type="entry name" value="PLP-dependent transferases"/>
    <property type="match status" value="1"/>
</dbReference>
<dbReference type="PANTHER" id="PTHR11808:SF85">
    <property type="entry name" value="CYSTATHIONINE GAMMA-LYASE-RELATED"/>
    <property type="match status" value="1"/>
</dbReference>
<comment type="similarity">
    <text evidence="4">Belongs to the trans-sulfuration enzymes family.</text>
</comment>
<dbReference type="GO" id="GO:0030170">
    <property type="term" value="F:pyridoxal phosphate binding"/>
    <property type="evidence" value="ECO:0007669"/>
    <property type="project" value="InterPro"/>
</dbReference>
<protein>
    <submittedName>
        <fullName evidence="6">Cystathionine gamma-lyase</fullName>
    </submittedName>
</protein>
<evidence type="ECO:0000256" key="1">
    <source>
        <dbReference type="ARBA" id="ARBA00001933"/>
    </source>
</evidence>
<dbReference type="GO" id="GO:0019343">
    <property type="term" value="P:cysteine biosynthetic process via cystathionine"/>
    <property type="evidence" value="ECO:0007669"/>
    <property type="project" value="TreeGrafter"/>
</dbReference>
<dbReference type="EMBL" id="QGGU01000010">
    <property type="protein sequence ID" value="PWK47921.1"/>
    <property type="molecule type" value="Genomic_DNA"/>
</dbReference>
<feature type="region of interest" description="Disordered" evidence="5">
    <location>
        <begin position="1"/>
        <end position="32"/>
    </location>
</feature>
<dbReference type="InterPro" id="IPR015421">
    <property type="entry name" value="PyrdxlP-dep_Trfase_major"/>
</dbReference>
<dbReference type="Proteomes" id="UP000245790">
    <property type="component" value="Unassembled WGS sequence"/>
</dbReference>
<reference evidence="6 7" key="1">
    <citation type="submission" date="2018-05" db="EMBL/GenBank/DDBJ databases">
        <title>Genomic Encyclopedia of Type Strains, Phase IV (KMG-IV): sequencing the most valuable type-strain genomes for metagenomic binning, comparative biology and taxonomic classification.</title>
        <authorList>
            <person name="Goeker M."/>
        </authorList>
    </citation>
    <scope>NUCLEOTIDE SEQUENCE [LARGE SCALE GENOMIC DNA]</scope>
    <source>
        <strain evidence="6 7">DSM 25350</strain>
    </source>
</reference>
<proteinExistence type="inferred from homology"/>
<dbReference type="Gene3D" id="3.90.1150.10">
    <property type="entry name" value="Aspartate Aminotransferase, domain 1"/>
    <property type="match status" value="1"/>
</dbReference>
<evidence type="ECO:0000256" key="5">
    <source>
        <dbReference type="SAM" id="MobiDB-lite"/>
    </source>
</evidence>
<dbReference type="GO" id="GO:0005737">
    <property type="term" value="C:cytoplasm"/>
    <property type="evidence" value="ECO:0007669"/>
    <property type="project" value="TreeGrafter"/>
</dbReference>
<organism evidence="6 7">
    <name type="scientific">Pleionea mediterranea</name>
    <dbReference type="NCBI Taxonomy" id="523701"/>
    <lineage>
        <taxon>Bacteria</taxon>
        <taxon>Pseudomonadati</taxon>
        <taxon>Pseudomonadota</taxon>
        <taxon>Gammaproteobacteria</taxon>
        <taxon>Oceanospirillales</taxon>
        <taxon>Pleioneaceae</taxon>
        <taxon>Pleionea</taxon>
    </lineage>
</organism>
<dbReference type="OrthoDB" id="9805807at2"/>
<dbReference type="InterPro" id="IPR000277">
    <property type="entry name" value="Cys/Met-Metab_PyrdxlP-dep_enz"/>
</dbReference>
<dbReference type="PIRSF" id="PIRSF001434">
    <property type="entry name" value="CGS"/>
    <property type="match status" value="1"/>
</dbReference>
<dbReference type="InterPro" id="IPR015424">
    <property type="entry name" value="PyrdxlP-dep_Trfase"/>
</dbReference>
<dbReference type="InterPro" id="IPR015422">
    <property type="entry name" value="PyrdxlP-dep_Trfase_small"/>
</dbReference>
<keyword evidence="6" id="KW-0456">Lyase</keyword>
<dbReference type="Gene3D" id="3.40.640.10">
    <property type="entry name" value="Type I PLP-dependent aspartate aminotransferase-like (Major domain)"/>
    <property type="match status" value="1"/>
</dbReference>
<dbReference type="RefSeq" id="WP_109764455.1">
    <property type="nucleotide sequence ID" value="NZ_QGGU01000010.1"/>
</dbReference>
<evidence type="ECO:0000313" key="6">
    <source>
        <dbReference type="EMBL" id="PWK47921.1"/>
    </source>
</evidence>
<keyword evidence="7" id="KW-1185">Reference proteome</keyword>
<evidence type="ECO:0000313" key="7">
    <source>
        <dbReference type="Proteomes" id="UP000245790"/>
    </source>
</evidence>
<sequence length="383" mass="41613">MSQNNQPTPNNKTPNRATATVHAGAPSAKQGQAFNQGPVFASTFHLSGEVDDNVHQYARFHNPTWDALEQAIGALEQGRAIIFPSGMAAAAAVMTALVEAGDTIVLPTDGYYPSVAYAEQFLQKFGVTVKRVATVELLQQDFTGVKLVFIESPSNPLLDVVDIQKLVDKVHACGGILAIDNTTATPLGQKPLLLGADIVMCSDTKALNGHSDVVFGHVATNSDALFDAMQLWRKLSGNIPGPMETWLVHRGLGSLDMRLERMTNNAMAIAEFLTQQPQVKAIRYPGLPDDPSHAIAKQQMHHFGFIISFDLGSQTMADKFLANTQLIYQATSFGGMHTMAERRARWGTDDVSQGLIRLSVGCENKQDLLQDIQRAISCLNDKN</sequence>
<dbReference type="PANTHER" id="PTHR11808">
    <property type="entry name" value="TRANS-SULFURATION ENZYME FAMILY MEMBER"/>
    <property type="match status" value="1"/>
</dbReference>
<dbReference type="NCBIfam" id="NF005758">
    <property type="entry name" value="PRK07582.1"/>
    <property type="match status" value="1"/>
</dbReference>
<evidence type="ECO:0000256" key="4">
    <source>
        <dbReference type="RuleBase" id="RU362118"/>
    </source>
</evidence>
<keyword evidence="2 3" id="KW-0663">Pyridoxal phosphate</keyword>
<dbReference type="GO" id="GO:0004123">
    <property type="term" value="F:cystathionine gamma-lyase activity"/>
    <property type="evidence" value="ECO:0007669"/>
    <property type="project" value="TreeGrafter"/>
</dbReference>
<comment type="caution">
    <text evidence="6">The sequence shown here is derived from an EMBL/GenBank/DDBJ whole genome shotgun (WGS) entry which is preliminary data.</text>
</comment>
<feature type="compositionally biased region" description="Low complexity" evidence="5">
    <location>
        <begin position="1"/>
        <end position="15"/>
    </location>
</feature>
<evidence type="ECO:0000256" key="3">
    <source>
        <dbReference type="PIRSR" id="PIRSR001434-2"/>
    </source>
</evidence>
<name>A0A316FG65_9GAMM</name>
<comment type="cofactor">
    <cofactor evidence="1 4">
        <name>pyridoxal 5'-phosphate</name>
        <dbReference type="ChEBI" id="CHEBI:597326"/>
    </cofactor>
</comment>
<dbReference type="AlphaFoldDB" id="A0A316FG65"/>